<gene>
    <name evidence="9" type="ORF">NBEOAGPD_0888</name>
</gene>
<dbReference type="InterPro" id="IPR006585">
    <property type="entry name" value="FTP1"/>
</dbReference>
<comment type="function">
    <text evidence="1">Acts as a defensive agent. Recognizes blood group fucosylated oligosaccharides including A, B, H and Lewis B-type antigens. Does not recognize Lewis A antigen and has low affinity for monovalent haptens.</text>
</comment>
<protein>
    <recommendedName>
        <fullName evidence="8">F5/8 type C domain-containing protein</fullName>
    </recommendedName>
</protein>
<dbReference type="InterPro" id="IPR008979">
    <property type="entry name" value="Galactose-bd-like_sf"/>
</dbReference>
<dbReference type="GO" id="GO:0042806">
    <property type="term" value="F:fucose binding"/>
    <property type="evidence" value="ECO:0007669"/>
    <property type="project" value="UniProtKB-ARBA"/>
</dbReference>
<dbReference type="Gene3D" id="2.60.120.260">
    <property type="entry name" value="Galactose-binding domain-like"/>
    <property type="match status" value="1"/>
</dbReference>
<dbReference type="Proteomes" id="UP001055108">
    <property type="component" value="Unassembled WGS sequence"/>
</dbReference>
<organism evidence="9 10">
    <name type="scientific">Methylobacterium gregans</name>
    <dbReference type="NCBI Taxonomy" id="374424"/>
    <lineage>
        <taxon>Bacteria</taxon>
        <taxon>Pseudomonadati</taxon>
        <taxon>Pseudomonadota</taxon>
        <taxon>Alphaproteobacteria</taxon>
        <taxon>Hyphomicrobiales</taxon>
        <taxon>Methylobacteriaceae</taxon>
        <taxon>Methylobacterium</taxon>
    </lineage>
</organism>
<evidence type="ECO:0000259" key="8">
    <source>
        <dbReference type="PROSITE" id="PS50022"/>
    </source>
</evidence>
<evidence type="ECO:0000256" key="2">
    <source>
        <dbReference type="ARBA" id="ARBA00010147"/>
    </source>
</evidence>
<dbReference type="PANTHER" id="PTHR45713">
    <property type="entry name" value="FTP DOMAIN-CONTAINING PROTEIN"/>
    <property type="match status" value="1"/>
</dbReference>
<comment type="similarity">
    <text evidence="2">Belongs to the fucolectin family.</text>
</comment>
<keyword evidence="5" id="KW-0430">Lectin</keyword>
<dbReference type="PROSITE" id="PS50022">
    <property type="entry name" value="FA58C_3"/>
    <property type="match status" value="1"/>
</dbReference>
<reference evidence="9" key="2">
    <citation type="submission" date="2021-08" db="EMBL/GenBank/DDBJ databases">
        <authorList>
            <person name="Tani A."/>
            <person name="Ola A."/>
            <person name="Ogura Y."/>
            <person name="Katsura K."/>
            <person name="Hayashi T."/>
        </authorList>
    </citation>
    <scope>NUCLEOTIDE SEQUENCE</scope>
    <source>
        <strain evidence="9">NBRC 103626</strain>
    </source>
</reference>
<dbReference type="PANTHER" id="PTHR45713:SF6">
    <property type="entry name" value="F5_8 TYPE C DOMAIN-CONTAINING PROTEIN"/>
    <property type="match status" value="1"/>
</dbReference>
<dbReference type="GO" id="GO:0046872">
    <property type="term" value="F:metal ion binding"/>
    <property type="evidence" value="ECO:0007669"/>
    <property type="project" value="UniProtKB-KW"/>
</dbReference>
<dbReference type="Gene3D" id="3.40.50.150">
    <property type="entry name" value="Vaccinia Virus protein VP39"/>
    <property type="match status" value="1"/>
</dbReference>
<evidence type="ECO:0000256" key="5">
    <source>
        <dbReference type="ARBA" id="ARBA00022734"/>
    </source>
</evidence>
<evidence type="ECO:0000256" key="3">
    <source>
        <dbReference type="ARBA" id="ARBA00011233"/>
    </source>
</evidence>
<dbReference type="SUPFAM" id="SSF49785">
    <property type="entry name" value="Galactose-binding domain-like"/>
    <property type="match status" value="1"/>
</dbReference>
<keyword evidence="7" id="KW-1015">Disulfide bond</keyword>
<evidence type="ECO:0000313" key="10">
    <source>
        <dbReference type="Proteomes" id="UP001055108"/>
    </source>
</evidence>
<dbReference type="InterPro" id="IPR029063">
    <property type="entry name" value="SAM-dependent_MTases_sf"/>
</dbReference>
<accession>A0AA37HLN2</accession>
<comment type="subunit">
    <text evidence="3">Homotrimer.</text>
</comment>
<dbReference type="Pfam" id="PF00754">
    <property type="entry name" value="F5_F8_type_C"/>
    <property type="match status" value="1"/>
</dbReference>
<sequence>MIEALGSNALTWPSVRPAEVSVWHGHVAFAHWLVEALRPRLVVELGTHNGVSYFSFCNAIERLGLDARAVAVDTWEGDHQAGLYDESVYERVRRFNGQFSDFSTLKRNYFDDVVESFEDGSIDLLHIDGLHTYEAVRHDYETWRAKLSPRAIVLFHDTRAFIEGYGVHTFWDELMREGKGFNFHHSAGLGVLLHGTDVPAGVEALCSVPDQSAEATRIRQSFELFSRIAQTLGQEAVVQALAHPGENIALHCRASQSSYYSTNAETPQGAVNGIRTGHFGFHTDNEARPWWRLDLGGRRTFDEIRIFNRLDPDCAVRSRTIEISISDDGLIWDTVYSHDGSVFGGIDGHPLSFVRGGMEARYILLRLREANFFHLDEVEVYRH</sequence>
<comment type="caution">
    <text evidence="9">The sequence shown here is derived from an EMBL/GenBank/DDBJ whole genome shotgun (WGS) entry which is preliminary data.</text>
</comment>
<feature type="domain" description="F5/8 type C" evidence="8">
    <location>
        <begin position="236"/>
        <end position="383"/>
    </location>
</feature>
<evidence type="ECO:0000313" key="9">
    <source>
        <dbReference type="EMBL" id="GJD77681.1"/>
    </source>
</evidence>
<evidence type="ECO:0000256" key="4">
    <source>
        <dbReference type="ARBA" id="ARBA00022723"/>
    </source>
</evidence>
<name>A0AA37HLN2_9HYPH</name>
<dbReference type="SUPFAM" id="SSF53335">
    <property type="entry name" value="S-adenosyl-L-methionine-dependent methyltransferases"/>
    <property type="match status" value="1"/>
</dbReference>
<evidence type="ECO:0000256" key="7">
    <source>
        <dbReference type="ARBA" id="ARBA00023157"/>
    </source>
</evidence>
<keyword evidence="4" id="KW-0479">Metal-binding</keyword>
<dbReference type="AlphaFoldDB" id="A0AA37HLN2"/>
<dbReference type="InterPro" id="IPR000421">
    <property type="entry name" value="FA58C"/>
</dbReference>
<dbReference type="Pfam" id="PF13578">
    <property type="entry name" value="Methyltransf_24"/>
    <property type="match status" value="1"/>
</dbReference>
<dbReference type="EMBL" id="BPQM01000019">
    <property type="protein sequence ID" value="GJD77681.1"/>
    <property type="molecule type" value="Genomic_DNA"/>
</dbReference>
<keyword evidence="10" id="KW-1185">Reference proteome</keyword>
<keyword evidence="6" id="KW-0106">Calcium</keyword>
<reference evidence="9" key="1">
    <citation type="journal article" date="2016" name="Front. Microbiol.">
        <title>Genome Sequence of the Piezophilic, Mesophilic Sulfate-Reducing Bacterium Desulfovibrio indicus J2T.</title>
        <authorList>
            <person name="Cao J."/>
            <person name="Maignien L."/>
            <person name="Shao Z."/>
            <person name="Alain K."/>
            <person name="Jebbar M."/>
        </authorList>
    </citation>
    <scope>NUCLEOTIDE SEQUENCE</scope>
    <source>
        <strain evidence="9">NBRC 103626</strain>
    </source>
</reference>
<dbReference type="InterPro" id="IPR051941">
    <property type="entry name" value="BG_Antigen-Binding_Lectin"/>
</dbReference>
<dbReference type="GO" id="GO:0010185">
    <property type="term" value="P:regulation of cellular defense response"/>
    <property type="evidence" value="ECO:0007669"/>
    <property type="project" value="UniProtKB-ARBA"/>
</dbReference>
<proteinExistence type="inferred from homology"/>
<evidence type="ECO:0000256" key="6">
    <source>
        <dbReference type="ARBA" id="ARBA00022837"/>
    </source>
</evidence>
<dbReference type="SMART" id="SM00607">
    <property type="entry name" value="FTP"/>
    <property type="match status" value="1"/>
</dbReference>
<evidence type="ECO:0000256" key="1">
    <source>
        <dbReference type="ARBA" id="ARBA00002219"/>
    </source>
</evidence>